<dbReference type="AlphaFoldDB" id="A0A8J7FGP0"/>
<organism evidence="2 3">
    <name type="scientific">Chitinilyticum piscinae</name>
    <dbReference type="NCBI Taxonomy" id="2866724"/>
    <lineage>
        <taxon>Bacteria</taxon>
        <taxon>Pseudomonadati</taxon>
        <taxon>Pseudomonadota</taxon>
        <taxon>Betaproteobacteria</taxon>
        <taxon>Neisseriales</taxon>
        <taxon>Chitinibacteraceae</taxon>
        <taxon>Chitinilyticum</taxon>
    </lineage>
</organism>
<evidence type="ECO:0000256" key="1">
    <source>
        <dbReference type="SAM" id="SignalP"/>
    </source>
</evidence>
<evidence type="ECO:0000313" key="3">
    <source>
        <dbReference type="Proteomes" id="UP000604481"/>
    </source>
</evidence>
<keyword evidence="1" id="KW-0732">Signal</keyword>
<proteinExistence type="predicted"/>
<dbReference type="RefSeq" id="WP_194114313.1">
    <property type="nucleotide sequence ID" value="NZ_JADFUA010000001.1"/>
</dbReference>
<dbReference type="PROSITE" id="PS51257">
    <property type="entry name" value="PROKAR_LIPOPROTEIN"/>
    <property type="match status" value="1"/>
</dbReference>
<gene>
    <name evidence="2" type="ORF">INR99_00400</name>
</gene>
<feature type="chain" id="PRO_5035174903" description="Lipoprotein" evidence="1">
    <location>
        <begin position="24"/>
        <end position="132"/>
    </location>
</feature>
<comment type="caution">
    <text evidence="2">The sequence shown here is derived from an EMBL/GenBank/DDBJ whole genome shotgun (WGS) entry which is preliminary data.</text>
</comment>
<protein>
    <recommendedName>
        <fullName evidence="4">Lipoprotein</fullName>
    </recommendedName>
</protein>
<dbReference type="EMBL" id="JADFUA010000001">
    <property type="protein sequence ID" value="MBE9607800.1"/>
    <property type="molecule type" value="Genomic_DNA"/>
</dbReference>
<keyword evidence="3" id="KW-1185">Reference proteome</keyword>
<feature type="signal peptide" evidence="1">
    <location>
        <begin position="1"/>
        <end position="23"/>
    </location>
</feature>
<sequence length="132" mass="14857">MPTRTLALILPALLAACTTTLNTAPAGMLADIQTRIAMPDSTLSWLYYKGTDARGHHFEHTRGILRGGQIYVLPAWSLALPKTQPLNESSDNWQLVCELDGVWLLQHRQSTAADWDIADPQWFKGCWRLKQQ</sequence>
<dbReference type="Proteomes" id="UP000604481">
    <property type="component" value="Unassembled WGS sequence"/>
</dbReference>
<evidence type="ECO:0008006" key="4">
    <source>
        <dbReference type="Google" id="ProtNLM"/>
    </source>
</evidence>
<reference evidence="2 3" key="1">
    <citation type="submission" date="2020-10" db="EMBL/GenBank/DDBJ databases">
        <title>The genome sequence of Chitinilyticum litopenaei 4Y14.</title>
        <authorList>
            <person name="Liu Y."/>
        </authorList>
    </citation>
    <scope>NUCLEOTIDE SEQUENCE [LARGE SCALE GENOMIC DNA]</scope>
    <source>
        <strain evidence="2 3">4Y14</strain>
    </source>
</reference>
<accession>A0A8J7FGP0</accession>
<name>A0A8J7FGP0_9NEIS</name>
<evidence type="ECO:0000313" key="2">
    <source>
        <dbReference type="EMBL" id="MBE9607800.1"/>
    </source>
</evidence>